<dbReference type="PANTHER" id="PTHR10151">
    <property type="entry name" value="ECTONUCLEOTIDE PYROPHOSPHATASE/PHOSPHODIESTERASE"/>
    <property type="match status" value="1"/>
</dbReference>
<organism evidence="1">
    <name type="scientific">uncultured Thermoleophilia bacterium</name>
    <dbReference type="NCBI Taxonomy" id="1497501"/>
    <lineage>
        <taxon>Bacteria</taxon>
        <taxon>Bacillati</taxon>
        <taxon>Actinomycetota</taxon>
        <taxon>Thermoleophilia</taxon>
        <taxon>environmental samples</taxon>
    </lineage>
</organism>
<dbReference type="SUPFAM" id="SSF53649">
    <property type="entry name" value="Alkaline phosphatase-like"/>
    <property type="match status" value="1"/>
</dbReference>
<reference evidence="1" key="1">
    <citation type="submission" date="2020-02" db="EMBL/GenBank/DDBJ databases">
        <authorList>
            <person name="Meier V. D."/>
        </authorList>
    </citation>
    <scope>NUCLEOTIDE SEQUENCE</scope>
    <source>
        <strain evidence="1">AVDCRST_MAG79</strain>
    </source>
</reference>
<dbReference type="GO" id="GO:0016787">
    <property type="term" value="F:hydrolase activity"/>
    <property type="evidence" value="ECO:0007669"/>
    <property type="project" value="UniProtKB-ARBA"/>
</dbReference>
<dbReference type="EMBL" id="CADCWC010000509">
    <property type="protein sequence ID" value="CAA9557215.1"/>
    <property type="molecule type" value="Genomic_DNA"/>
</dbReference>
<protein>
    <recommendedName>
        <fullName evidence="2">Alkaline phosphodiesterase I / Nucleotide pyrophosphatase</fullName>
    </recommendedName>
</protein>
<dbReference type="InterPro" id="IPR017850">
    <property type="entry name" value="Alkaline_phosphatase_core_sf"/>
</dbReference>
<accession>A0A6J4UVD8</accession>
<proteinExistence type="predicted"/>
<dbReference type="InterPro" id="IPR002591">
    <property type="entry name" value="Phosphodiest/P_Trfase"/>
</dbReference>
<gene>
    <name evidence="1" type="ORF">AVDCRST_MAG79-3172</name>
</gene>
<dbReference type="Gene3D" id="3.40.720.10">
    <property type="entry name" value="Alkaline Phosphatase, subunit A"/>
    <property type="match status" value="1"/>
</dbReference>
<dbReference type="AlphaFoldDB" id="A0A6J4UVD8"/>
<dbReference type="Pfam" id="PF01663">
    <property type="entry name" value="Phosphodiest"/>
    <property type="match status" value="1"/>
</dbReference>
<evidence type="ECO:0008006" key="2">
    <source>
        <dbReference type="Google" id="ProtNLM"/>
    </source>
</evidence>
<evidence type="ECO:0000313" key="1">
    <source>
        <dbReference type="EMBL" id="CAA9557215.1"/>
    </source>
</evidence>
<sequence length="499" mass="52449">MSRKVVLIVVDGLGRAVLERALAEGHAPTIARLVDRGTLHPPCASSFPSLTPVCLSAIATGRHPDGSFIPGLTWYRRGEGRFVEYGSSFGATLVEGTLESINDSILNLNHLHLSQQVRTLFETVEDAGLVAGAINFYVFRGRTRHPLARRPLGALARRIGFTDAVYGPSRFFFGELFQSDMTGAPANIGLGGGNDRHAAAVGRWLVARDGFDFLLFYLPEVDMASHRSGPDGVLDVLGRADEAIAELVSPCGGVDGFLERYAVVLVADHGQSAVTATADLREALHGLRLFTSSRASDPARSAVALAASNRAGMVYRLADAPPAATLARRLEELPGVDLVAFVDGPGYVVRRDGRELRFTRDADGAPDLRHGRWAVTGDTDVLELETTGGAVGSLRYPNPLERLTGLLDCVNAGEVVCSATTGYEFLDAGGSHHLGGGSHGSLLATDSTVPLVTAGFDGPVLLPDEPSITDIHGLVAGALGIAPAGAARAGPVEGRTVGR</sequence>
<dbReference type="PANTHER" id="PTHR10151:SF120">
    <property type="entry name" value="BIS(5'-ADENOSYL)-TRIPHOSPHATASE"/>
    <property type="match status" value="1"/>
</dbReference>
<name>A0A6J4UVD8_9ACTN</name>